<dbReference type="EMBL" id="JAWJWE010000037">
    <property type="protein sequence ID" value="KAK6625754.1"/>
    <property type="molecule type" value="Genomic_DNA"/>
</dbReference>
<protein>
    <submittedName>
        <fullName evidence="2">Uncharacterized protein</fullName>
    </submittedName>
</protein>
<name>A0AAN8PEC7_POLSC</name>
<evidence type="ECO:0000256" key="1">
    <source>
        <dbReference type="SAM" id="MobiDB-lite"/>
    </source>
</evidence>
<proteinExistence type="predicted"/>
<dbReference type="Proteomes" id="UP001372834">
    <property type="component" value="Unassembled WGS sequence"/>
</dbReference>
<evidence type="ECO:0000313" key="2">
    <source>
        <dbReference type="EMBL" id="KAK6625754.1"/>
    </source>
</evidence>
<feature type="region of interest" description="Disordered" evidence="1">
    <location>
        <begin position="1"/>
        <end position="22"/>
    </location>
</feature>
<accession>A0AAN8PEC7</accession>
<feature type="non-terminal residue" evidence="2">
    <location>
        <position position="1"/>
    </location>
</feature>
<evidence type="ECO:0000313" key="3">
    <source>
        <dbReference type="Proteomes" id="UP001372834"/>
    </source>
</evidence>
<feature type="compositionally biased region" description="Basic and acidic residues" evidence="1">
    <location>
        <begin position="1"/>
        <end position="10"/>
    </location>
</feature>
<comment type="caution">
    <text evidence="2">The sequence shown here is derived from an EMBL/GenBank/DDBJ whole genome shotgun (WGS) entry which is preliminary data.</text>
</comment>
<sequence length="50" mass="5480">GPVGRTRDSQAGKGLGEAPRRCADENKRGIECQRVAARGYDQVQAREPIR</sequence>
<reference evidence="2 3" key="1">
    <citation type="submission" date="2023-10" db="EMBL/GenBank/DDBJ databases">
        <title>Genomes of two closely related lineages of the louse Polyplax serrata with different host specificities.</title>
        <authorList>
            <person name="Martinu J."/>
            <person name="Tarabai H."/>
            <person name="Stefka J."/>
            <person name="Hypsa V."/>
        </authorList>
    </citation>
    <scope>NUCLEOTIDE SEQUENCE [LARGE SCALE GENOMIC DNA]</scope>
    <source>
        <strain evidence="2">HR10_N</strain>
    </source>
</reference>
<dbReference type="AlphaFoldDB" id="A0AAN8PEC7"/>
<organism evidence="2 3">
    <name type="scientific">Polyplax serrata</name>
    <name type="common">Common mouse louse</name>
    <dbReference type="NCBI Taxonomy" id="468196"/>
    <lineage>
        <taxon>Eukaryota</taxon>
        <taxon>Metazoa</taxon>
        <taxon>Ecdysozoa</taxon>
        <taxon>Arthropoda</taxon>
        <taxon>Hexapoda</taxon>
        <taxon>Insecta</taxon>
        <taxon>Pterygota</taxon>
        <taxon>Neoptera</taxon>
        <taxon>Paraneoptera</taxon>
        <taxon>Psocodea</taxon>
        <taxon>Troctomorpha</taxon>
        <taxon>Phthiraptera</taxon>
        <taxon>Anoplura</taxon>
        <taxon>Polyplacidae</taxon>
        <taxon>Polyplax</taxon>
    </lineage>
</organism>
<gene>
    <name evidence="2" type="ORF">RUM43_006053</name>
</gene>